<dbReference type="PROSITE" id="PS00194">
    <property type="entry name" value="THIOREDOXIN_1"/>
    <property type="match status" value="1"/>
</dbReference>
<name>V4PYC3_9CAUL</name>
<dbReference type="InterPro" id="IPR000866">
    <property type="entry name" value="AhpC/TSA"/>
</dbReference>
<dbReference type="eggNOG" id="COG0526">
    <property type="taxonomic scope" value="Bacteria"/>
</dbReference>
<dbReference type="InterPro" id="IPR017937">
    <property type="entry name" value="Thioredoxin_CS"/>
</dbReference>
<organism evidence="3 4">
    <name type="scientific">Asticcacaulis benevestitus DSM 16100 = ATCC BAA-896</name>
    <dbReference type="NCBI Taxonomy" id="1121022"/>
    <lineage>
        <taxon>Bacteria</taxon>
        <taxon>Pseudomonadati</taxon>
        <taxon>Pseudomonadota</taxon>
        <taxon>Alphaproteobacteria</taxon>
        <taxon>Caulobacterales</taxon>
        <taxon>Caulobacteraceae</taxon>
        <taxon>Asticcacaulis</taxon>
    </lineage>
</organism>
<dbReference type="PANTHER" id="PTHR42852">
    <property type="entry name" value="THIOL:DISULFIDE INTERCHANGE PROTEIN DSBE"/>
    <property type="match status" value="1"/>
</dbReference>
<dbReference type="Gene3D" id="3.40.30.10">
    <property type="entry name" value="Glutaredoxin"/>
    <property type="match status" value="1"/>
</dbReference>
<dbReference type="InterPro" id="IPR036249">
    <property type="entry name" value="Thioredoxin-like_sf"/>
</dbReference>
<dbReference type="Pfam" id="PF00578">
    <property type="entry name" value="AhpC-TSA"/>
    <property type="match status" value="1"/>
</dbReference>
<dbReference type="GO" id="GO:0015036">
    <property type="term" value="F:disulfide oxidoreductase activity"/>
    <property type="evidence" value="ECO:0007669"/>
    <property type="project" value="UniProtKB-ARBA"/>
</dbReference>
<dbReference type="RefSeq" id="WP_018080540.1">
    <property type="nucleotide sequence ID" value="NZ_AQWM01000002.1"/>
</dbReference>
<feature type="domain" description="Thioredoxin" evidence="2">
    <location>
        <begin position="30"/>
        <end position="167"/>
    </location>
</feature>
<dbReference type="Proteomes" id="UP000017837">
    <property type="component" value="Unassembled WGS sequence"/>
</dbReference>
<protein>
    <recommendedName>
        <fullName evidence="2">Thioredoxin domain-containing protein</fullName>
    </recommendedName>
</protein>
<keyword evidence="1" id="KW-0676">Redox-active center</keyword>
<dbReference type="PATRIC" id="fig|1121022.4.peg.1130"/>
<dbReference type="CDD" id="cd02966">
    <property type="entry name" value="TlpA_like_family"/>
    <property type="match status" value="1"/>
</dbReference>
<evidence type="ECO:0000313" key="3">
    <source>
        <dbReference type="EMBL" id="ESQ93391.1"/>
    </source>
</evidence>
<dbReference type="PROSITE" id="PS51318">
    <property type="entry name" value="TAT"/>
    <property type="match status" value="1"/>
</dbReference>
<dbReference type="PANTHER" id="PTHR42852:SF17">
    <property type="entry name" value="THIOREDOXIN-LIKE PROTEIN HI_1115"/>
    <property type="match status" value="1"/>
</dbReference>
<dbReference type="PROSITE" id="PS51352">
    <property type="entry name" value="THIOREDOXIN_2"/>
    <property type="match status" value="1"/>
</dbReference>
<accession>V4PYC3</accession>
<dbReference type="EMBL" id="AWGB01000008">
    <property type="protein sequence ID" value="ESQ93391.1"/>
    <property type="molecule type" value="Genomic_DNA"/>
</dbReference>
<evidence type="ECO:0000313" key="4">
    <source>
        <dbReference type="Proteomes" id="UP000017837"/>
    </source>
</evidence>
<dbReference type="SUPFAM" id="SSF52833">
    <property type="entry name" value="Thioredoxin-like"/>
    <property type="match status" value="1"/>
</dbReference>
<evidence type="ECO:0000259" key="2">
    <source>
        <dbReference type="PROSITE" id="PS51352"/>
    </source>
</evidence>
<dbReference type="InterPro" id="IPR013766">
    <property type="entry name" value="Thioredoxin_domain"/>
</dbReference>
<keyword evidence="4" id="KW-1185">Reference proteome</keyword>
<dbReference type="InterPro" id="IPR050553">
    <property type="entry name" value="Thioredoxin_ResA/DsbE_sf"/>
</dbReference>
<reference evidence="3 4" key="1">
    <citation type="journal article" date="2014" name="Nature">
        <title>Sequential evolution of bacterial morphology by co-option of a developmental regulator.</title>
        <authorList>
            <person name="Jiang C."/>
            <person name="Brown P.J."/>
            <person name="Ducret A."/>
            <person name="Brun Y.V."/>
        </authorList>
    </citation>
    <scope>NUCLEOTIDE SEQUENCE [LARGE SCALE GENOMIC DNA]</scope>
    <source>
        <strain evidence="3 4">DSM 16100</strain>
    </source>
</reference>
<dbReference type="AlphaFoldDB" id="V4PYC3"/>
<sequence length="179" mass="19060">MSSIDRRVLLGAGLTTVGASLFPTLAEARAAIGKPAPKFTLTTFDRRKVTSAELAGKVIVLNYWAVWCGPCKQELPEIDRYVRKKGGDDLKVFAVTVDDAVSDSQLKPLAGVLSFPLVTRISGSGYGAIGGAIPTNYVIDRSGVLRYAKADAFSYQTFDSLITPLLAEKAPAPAPIVQT</sequence>
<gene>
    <name evidence="3" type="ORF">ABENE_05680</name>
</gene>
<dbReference type="GO" id="GO:0016209">
    <property type="term" value="F:antioxidant activity"/>
    <property type="evidence" value="ECO:0007669"/>
    <property type="project" value="InterPro"/>
</dbReference>
<dbReference type="InterPro" id="IPR006311">
    <property type="entry name" value="TAT_signal"/>
</dbReference>
<dbReference type="OrthoDB" id="9799347at2"/>
<comment type="caution">
    <text evidence="3">The sequence shown here is derived from an EMBL/GenBank/DDBJ whole genome shotgun (WGS) entry which is preliminary data.</text>
</comment>
<evidence type="ECO:0000256" key="1">
    <source>
        <dbReference type="ARBA" id="ARBA00023284"/>
    </source>
</evidence>
<proteinExistence type="predicted"/>
<dbReference type="STRING" id="1121022.GCA_000376105_00873"/>